<comment type="caution">
    <text evidence="2">The sequence shown here is derived from an EMBL/GenBank/DDBJ whole genome shotgun (WGS) entry which is preliminary data.</text>
</comment>
<sequence>RSGSGAREWLHVRAEPEGPLAPREDLPLPVGGEQRRLPPQPAPPAGRGVRGRLPGHL</sequence>
<evidence type="ECO:0000256" key="1">
    <source>
        <dbReference type="SAM" id="MobiDB-lite"/>
    </source>
</evidence>
<accession>A0A4Y2Q5J7</accession>
<organism evidence="2 3">
    <name type="scientific">Araneus ventricosus</name>
    <name type="common">Orbweaver spider</name>
    <name type="synonym">Epeira ventricosa</name>
    <dbReference type="NCBI Taxonomy" id="182803"/>
    <lineage>
        <taxon>Eukaryota</taxon>
        <taxon>Metazoa</taxon>
        <taxon>Ecdysozoa</taxon>
        <taxon>Arthropoda</taxon>
        <taxon>Chelicerata</taxon>
        <taxon>Arachnida</taxon>
        <taxon>Araneae</taxon>
        <taxon>Araneomorphae</taxon>
        <taxon>Entelegynae</taxon>
        <taxon>Araneoidea</taxon>
        <taxon>Araneidae</taxon>
        <taxon>Araneus</taxon>
    </lineage>
</organism>
<dbReference type="Proteomes" id="UP000499080">
    <property type="component" value="Unassembled WGS sequence"/>
</dbReference>
<reference evidence="2 3" key="1">
    <citation type="journal article" date="2019" name="Sci. Rep.">
        <title>Orb-weaving spider Araneus ventricosus genome elucidates the spidroin gene catalogue.</title>
        <authorList>
            <person name="Kono N."/>
            <person name="Nakamura H."/>
            <person name="Ohtoshi R."/>
            <person name="Moran D.A.P."/>
            <person name="Shinohara A."/>
            <person name="Yoshida Y."/>
            <person name="Fujiwara M."/>
            <person name="Mori M."/>
            <person name="Tomita M."/>
            <person name="Arakawa K."/>
        </authorList>
    </citation>
    <scope>NUCLEOTIDE SEQUENCE [LARGE SCALE GENOMIC DNA]</scope>
</reference>
<feature type="non-terminal residue" evidence="2">
    <location>
        <position position="1"/>
    </location>
</feature>
<feature type="region of interest" description="Disordered" evidence="1">
    <location>
        <begin position="1"/>
        <end position="57"/>
    </location>
</feature>
<dbReference type="EMBL" id="BGPR01219473">
    <property type="protein sequence ID" value="GBN59428.1"/>
    <property type="molecule type" value="Genomic_DNA"/>
</dbReference>
<evidence type="ECO:0000313" key="3">
    <source>
        <dbReference type="Proteomes" id="UP000499080"/>
    </source>
</evidence>
<proteinExistence type="predicted"/>
<keyword evidence="3" id="KW-1185">Reference proteome</keyword>
<name>A0A4Y2Q5J7_ARAVE</name>
<protein>
    <submittedName>
        <fullName evidence="2">Uncharacterized protein</fullName>
    </submittedName>
</protein>
<evidence type="ECO:0000313" key="2">
    <source>
        <dbReference type="EMBL" id="GBN59428.1"/>
    </source>
</evidence>
<gene>
    <name evidence="2" type="ORF">AVEN_14196_1</name>
</gene>
<feature type="compositionally biased region" description="Basic and acidic residues" evidence="1">
    <location>
        <begin position="8"/>
        <end position="26"/>
    </location>
</feature>
<dbReference type="AlphaFoldDB" id="A0A4Y2Q5J7"/>